<accession>H1Z1M3</accession>
<keyword evidence="8" id="KW-1185">Reference proteome</keyword>
<dbReference type="Gene3D" id="3.40.50.10810">
    <property type="entry name" value="Tandem AAA-ATPase domain"/>
    <property type="match status" value="1"/>
</dbReference>
<evidence type="ECO:0000259" key="6">
    <source>
        <dbReference type="PROSITE" id="PS51194"/>
    </source>
</evidence>
<evidence type="ECO:0000256" key="3">
    <source>
        <dbReference type="ARBA" id="ARBA00022806"/>
    </source>
</evidence>
<evidence type="ECO:0000259" key="5">
    <source>
        <dbReference type="PROSITE" id="PS51192"/>
    </source>
</evidence>
<dbReference type="NCBIfam" id="NF038317">
    <property type="entry name" value="DISARM_DrmD"/>
    <property type="match status" value="1"/>
</dbReference>
<dbReference type="CDD" id="cd18011">
    <property type="entry name" value="DEXDc_RapA"/>
    <property type="match status" value="1"/>
</dbReference>
<evidence type="ECO:0000313" key="8">
    <source>
        <dbReference type="Proteomes" id="UP000005741"/>
    </source>
</evidence>
<proteinExistence type="predicted"/>
<dbReference type="AlphaFoldDB" id="H1Z1M3"/>
<name>H1Z1M3_9EURY</name>
<dbReference type="SUPFAM" id="SSF52540">
    <property type="entry name" value="P-loop containing nucleoside triphosphate hydrolases"/>
    <property type="match status" value="2"/>
</dbReference>
<dbReference type="OrthoDB" id="6396at2157"/>
<evidence type="ECO:0000256" key="1">
    <source>
        <dbReference type="ARBA" id="ARBA00022741"/>
    </source>
</evidence>
<dbReference type="PANTHER" id="PTHR45766:SF6">
    <property type="entry name" value="SWI_SNF-RELATED MATRIX-ASSOCIATED ACTIN-DEPENDENT REGULATOR OF CHROMATIN SUBFAMILY A-LIKE PROTEIN 1"/>
    <property type="match status" value="1"/>
</dbReference>
<dbReference type="GO" id="GO:0004386">
    <property type="term" value="F:helicase activity"/>
    <property type="evidence" value="ECO:0007669"/>
    <property type="project" value="UniProtKB-KW"/>
</dbReference>
<dbReference type="InterPro" id="IPR000330">
    <property type="entry name" value="SNF2_N"/>
</dbReference>
<dbReference type="SMART" id="SM00490">
    <property type="entry name" value="HELICc"/>
    <property type="match status" value="1"/>
</dbReference>
<dbReference type="InterPro" id="IPR027417">
    <property type="entry name" value="P-loop_NTPase"/>
</dbReference>
<feature type="domain" description="Helicase C-terminal" evidence="6">
    <location>
        <begin position="514"/>
        <end position="683"/>
    </location>
</feature>
<dbReference type="InterPro" id="IPR057342">
    <property type="entry name" value="DEXDc_RapA"/>
</dbReference>
<dbReference type="PATRIC" id="fig|937775.9.peg.485"/>
<dbReference type="Gene3D" id="3.40.50.300">
    <property type="entry name" value="P-loop containing nucleotide triphosphate hydrolases"/>
    <property type="match status" value="1"/>
</dbReference>
<dbReference type="InterPro" id="IPR001650">
    <property type="entry name" value="Helicase_C-like"/>
</dbReference>
<gene>
    <name evidence="7" type="ORF">Metlim_0410</name>
</gene>
<protein>
    <submittedName>
        <fullName evidence="7">Helicase domain-containing protein</fullName>
    </submittedName>
</protein>
<sequence>MQIPVPGQCVIVRKRPAIVRELDENSTIKDGFIQHLIEVEYIDEHDYPREDKLIWERELDAKVFASFKFPDIGNINLKPDTPERYKRFIDAIKWTSQGFYSYQNDSVTYNPTNLVSPSFSSVQVEDYQLFPVLKALTMPRANLLLADDVGLGKTIEAGLITQELIRNKKIRRIIIICPSALQIQWQDEMKEKFNIDFTILDTAQIFKMQRELGMDANPWKIYPRIIISMDYLKQKDILNKFIHTSQQLNPKDSAMLPWDLLIVDEAHNLSPSRFADESLRCSMLREVSMYCENHLFLSATPHNGYTVSFTGLLEMLDPIRFQQKAVLDEEDMSNISQIMIRRMKDDLNKGEIQRFPNRFIQGLPIELSQKEVQLYDALREYRVGVTRSISKFGKKERIIAGFIFSILTKRLLSSTYSFAKTWWNHVESTGLEEFGINEANESMKRAKAPIEDDTEKSQREMDAVRHGGSWLSNYRDLVSPYQKRISEHLESMGWSKRIIDQEINESKKLPTDSKFDELYDWIQKYLMINKKFLADERVIIFTEYKNTLDYLVAKFKSKGITEPQLQTLFGGSAAEQRRKIKNAFNDSASPLRILIATEVAAEGLNLQQSCRYVIHQEIPWNPMRLEQRNGRVDRHGQSRDVTIFHFVSDQVDELKFLDFVVSKVHRVRQDLGSVGKVLDETVIEYFTKGTVTSKEVQKRIEITQRVADNSSDTSSADSGSASKYSGAIKQYSQTMRNLGINEESFARVLNQAMILEGGEIKEKGDRSYIITKTPPRWKNLIENTILISNNSKRGAQPKLVFSPDRVQEEINGRMIFQPGKDTRLLMLGHPVMQKALSIFKRRMWISQKNSGMNKWTVESGKLTDNLDAVFILTYEISLRNKLGERFQTGILEIPLGCNNGIKPISEAYFEEMKINSDDIHEISESVVVAHKFIISKWNHVSQYSKELIASIEDSLKDSVKENLEIEFKKERKEQMKLFAERRSSLEFKKDERSLQKLKTEMLTAAEKVRQLTFDEEENLIRKEEYDNLKLRITEAEWERQHSHREKLKERLDKEEKRIIEKVLPGRYSLDEDGIEIHPVGVHVILREGVF</sequence>
<dbReference type="GO" id="GO:0005524">
    <property type="term" value="F:ATP binding"/>
    <property type="evidence" value="ECO:0007669"/>
    <property type="project" value="UniProtKB-KW"/>
</dbReference>
<dbReference type="InterPro" id="IPR038718">
    <property type="entry name" value="SNF2-like_sf"/>
</dbReference>
<keyword evidence="4" id="KW-0067">ATP-binding</keyword>
<feature type="domain" description="Helicase ATP-binding" evidence="5">
    <location>
        <begin position="134"/>
        <end position="319"/>
    </location>
</feature>
<keyword evidence="2" id="KW-0378">Hydrolase</keyword>
<dbReference type="GO" id="GO:0016787">
    <property type="term" value="F:hydrolase activity"/>
    <property type="evidence" value="ECO:0007669"/>
    <property type="project" value="UniProtKB-KW"/>
</dbReference>
<dbReference type="InterPro" id="IPR049730">
    <property type="entry name" value="SNF2/RAD54-like_C"/>
</dbReference>
<dbReference type="RefSeq" id="WP_004076188.1">
    <property type="nucleotide sequence ID" value="NZ_CM001436.1"/>
</dbReference>
<dbReference type="STRING" id="937775.Metlim_0410"/>
<dbReference type="PROSITE" id="PS51194">
    <property type="entry name" value="HELICASE_CTER"/>
    <property type="match status" value="1"/>
</dbReference>
<evidence type="ECO:0000313" key="7">
    <source>
        <dbReference type="EMBL" id="EHQ34549.1"/>
    </source>
</evidence>
<dbReference type="PROSITE" id="PS51192">
    <property type="entry name" value="HELICASE_ATP_BIND_1"/>
    <property type="match status" value="1"/>
</dbReference>
<dbReference type="GO" id="GO:0140097">
    <property type="term" value="F:catalytic activity, acting on DNA"/>
    <property type="evidence" value="ECO:0007669"/>
    <property type="project" value="UniProtKB-ARBA"/>
</dbReference>
<evidence type="ECO:0000256" key="4">
    <source>
        <dbReference type="ARBA" id="ARBA00022840"/>
    </source>
</evidence>
<dbReference type="Pfam" id="PF00271">
    <property type="entry name" value="Helicase_C"/>
    <property type="match status" value="1"/>
</dbReference>
<evidence type="ECO:0000256" key="2">
    <source>
        <dbReference type="ARBA" id="ARBA00022801"/>
    </source>
</evidence>
<dbReference type="EMBL" id="CM001436">
    <property type="protein sequence ID" value="EHQ34549.1"/>
    <property type="molecule type" value="Genomic_DNA"/>
</dbReference>
<dbReference type="HOGENOM" id="CLU_009866_0_0_2"/>
<dbReference type="InterPro" id="IPR014001">
    <property type="entry name" value="Helicase_ATP-bd"/>
</dbReference>
<dbReference type="CDD" id="cd18793">
    <property type="entry name" value="SF2_C_SNF"/>
    <property type="match status" value="1"/>
</dbReference>
<keyword evidence="3 7" id="KW-0347">Helicase</keyword>
<dbReference type="Proteomes" id="UP000005741">
    <property type="component" value="Chromosome"/>
</dbReference>
<dbReference type="InParanoid" id="H1Z1M3"/>
<keyword evidence="1" id="KW-0547">Nucleotide-binding</keyword>
<dbReference type="Pfam" id="PF00176">
    <property type="entry name" value="SNF2-rel_dom"/>
    <property type="match status" value="1"/>
</dbReference>
<dbReference type="PANTHER" id="PTHR45766">
    <property type="entry name" value="DNA ANNEALING HELICASE AND ENDONUCLEASE ZRANB3 FAMILY MEMBER"/>
    <property type="match status" value="1"/>
</dbReference>
<reference evidence="7 8" key="1">
    <citation type="submission" date="2011-10" db="EMBL/GenBank/DDBJ databases">
        <title>The Improved High-Quality Draft genome of Methanoplanus limicola DSM 2279.</title>
        <authorList>
            <consortium name="US DOE Joint Genome Institute (JGI-PGF)"/>
            <person name="Lucas S."/>
            <person name="Copeland A."/>
            <person name="Lapidus A."/>
            <person name="Glavina del Rio T."/>
            <person name="Dalin E."/>
            <person name="Tice H."/>
            <person name="Bruce D."/>
            <person name="Goodwin L."/>
            <person name="Pitluck S."/>
            <person name="Peters L."/>
            <person name="Mikhailova N."/>
            <person name="Lu M."/>
            <person name="Kyrpides N."/>
            <person name="Mavromatis K."/>
            <person name="Ivanova N."/>
            <person name="Markowitz V."/>
            <person name="Cheng J.-F."/>
            <person name="Hugenholtz P."/>
            <person name="Woyke T."/>
            <person name="Wu D."/>
            <person name="Wirth R."/>
            <person name="Brambilla E.-M."/>
            <person name="Klenk H.-P."/>
            <person name="Eisen J.A."/>
        </authorList>
    </citation>
    <scope>NUCLEOTIDE SEQUENCE [LARGE SCALE GENOMIC DNA]</scope>
    <source>
        <strain evidence="7 8">DSM 2279</strain>
    </source>
</reference>
<dbReference type="SMART" id="SM00487">
    <property type="entry name" value="DEXDc"/>
    <property type="match status" value="1"/>
</dbReference>
<organism evidence="7 8">
    <name type="scientific">Methanoplanus limicola DSM 2279</name>
    <dbReference type="NCBI Taxonomy" id="937775"/>
    <lineage>
        <taxon>Archaea</taxon>
        <taxon>Methanobacteriati</taxon>
        <taxon>Methanobacteriota</taxon>
        <taxon>Stenosarchaea group</taxon>
        <taxon>Methanomicrobia</taxon>
        <taxon>Methanomicrobiales</taxon>
        <taxon>Methanomicrobiaceae</taxon>
        <taxon>Methanoplanus</taxon>
    </lineage>
</organism>